<sequence length="375" mass="42077">MPSTFLPTRAFQAYQIFAANTNVGKTILATGLCRAAAIVAKENNRDVFYMKPVQTGYPVDSDERHVKTFNGSDLLKTSTLYAYPDPVSPHIATNKPPHDKEVLERVKEHMLDCVRRQKKNGSYLFLETAGGIHSPVMSGTPQVDFYRSLRLPTILVGDSNLGGISTTLTSLESLHIRGYDVPTILLFDQPKYKNHTLIHQQAQKMNGSLVATIPHPPALLEDPVLEKASMERYYAQVDEYLLPVIKALDIQHQERFDRLETMAEKSKETFWWPFTQHEIIKDVTVIDSAYQDHFTTYSKPDTPQEMFDSCASWWTQGLGHGNPDLTLAAAHAAGRYGHVIFPESTNESALSLAEKVLEKDSWASRVFFSDNGSTA</sequence>
<dbReference type="InterPro" id="IPR004472">
    <property type="entry name" value="DTB_synth_BioD"/>
</dbReference>
<evidence type="ECO:0000256" key="1">
    <source>
        <dbReference type="ARBA" id="ARBA00022576"/>
    </source>
</evidence>
<dbReference type="PANTHER" id="PTHR42684">
    <property type="entry name" value="ADENOSYLMETHIONINE-8-AMINO-7-OXONONANOATE AMINOTRANSFERASE"/>
    <property type="match status" value="1"/>
</dbReference>
<evidence type="ECO:0000313" key="3">
    <source>
        <dbReference type="EMBL" id="OBZ81953.1"/>
    </source>
</evidence>
<evidence type="ECO:0000313" key="4">
    <source>
        <dbReference type="Proteomes" id="UP000093000"/>
    </source>
</evidence>
<dbReference type="InterPro" id="IPR015422">
    <property type="entry name" value="PyrdxlP-dep_Trfase_small"/>
</dbReference>
<dbReference type="SUPFAM" id="SSF52540">
    <property type="entry name" value="P-loop containing nucleoside triphosphate hydrolases"/>
    <property type="match status" value="1"/>
</dbReference>
<protein>
    <submittedName>
        <fullName evidence="3">Bifunctional dethiobiotin synthetase/7,8-diamino-pelargonic acid aminotransferase, mitochondrial</fullName>
    </submittedName>
</protein>
<gene>
    <name evidence="3" type="primary">BIO3-BIO1</name>
    <name evidence="3" type="ORF">A0J61_09998</name>
</gene>
<dbReference type="Proteomes" id="UP000093000">
    <property type="component" value="Unassembled WGS sequence"/>
</dbReference>
<keyword evidence="1 3" id="KW-0032">Aminotransferase</keyword>
<dbReference type="Pfam" id="PF13500">
    <property type="entry name" value="AAA_26"/>
    <property type="match status" value="1"/>
</dbReference>
<dbReference type="PANTHER" id="PTHR42684:SF3">
    <property type="entry name" value="ADENOSYLMETHIONINE-8-AMINO-7-OXONONANOATE AMINOTRANSFERASE"/>
    <property type="match status" value="1"/>
</dbReference>
<keyword evidence="4" id="KW-1185">Reference proteome</keyword>
<dbReference type="Gene3D" id="3.90.1150.10">
    <property type="entry name" value="Aspartate Aminotransferase, domain 1"/>
    <property type="match status" value="1"/>
</dbReference>
<dbReference type="Gene3D" id="3.40.50.300">
    <property type="entry name" value="P-loop containing nucleotide triphosphate hydrolases"/>
    <property type="match status" value="1"/>
</dbReference>
<dbReference type="InParanoid" id="A0A1C7MYR5"/>
<dbReference type="OrthoDB" id="425114at2759"/>
<name>A0A1C7MYR5_9FUNG</name>
<proteinExistence type="inferred from homology"/>
<comment type="caution">
    <text evidence="3">The sequence shown here is derived from an EMBL/GenBank/DDBJ whole genome shotgun (WGS) entry which is preliminary data.</text>
</comment>
<dbReference type="CDD" id="cd03109">
    <property type="entry name" value="DTBS"/>
    <property type="match status" value="1"/>
</dbReference>
<dbReference type="InterPro" id="IPR027417">
    <property type="entry name" value="P-loop_NTPase"/>
</dbReference>
<dbReference type="HAMAP" id="MF_00336">
    <property type="entry name" value="BioD"/>
    <property type="match status" value="1"/>
</dbReference>
<dbReference type="GO" id="GO:0005524">
    <property type="term" value="F:ATP binding"/>
    <property type="evidence" value="ECO:0007669"/>
    <property type="project" value="InterPro"/>
</dbReference>
<reference evidence="3 4" key="1">
    <citation type="submission" date="2016-03" db="EMBL/GenBank/DDBJ databases">
        <title>Choanephora cucurbitarum.</title>
        <authorList>
            <person name="Min B."/>
            <person name="Park H."/>
            <person name="Park J.-H."/>
            <person name="Shin H.-D."/>
            <person name="Choi I.-G."/>
        </authorList>
    </citation>
    <scope>NUCLEOTIDE SEQUENCE [LARGE SCALE GENOMIC DNA]</scope>
    <source>
        <strain evidence="3 4">KUS-F28377</strain>
    </source>
</reference>
<dbReference type="InterPro" id="IPR015424">
    <property type="entry name" value="PyrdxlP-dep_Trfase"/>
</dbReference>
<dbReference type="GO" id="GO:0004015">
    <property type="term" value="F:adenosylmethionine-8-amino-7-oxononanoate transaminase activity"/>
    <property type="evidence" value="ECO:0007669"/>
    <property type="project" value="TreeGrafter"/>
</dbReference>
<dbReference type="GO" id="GO:0005739">
    <property type="term" value="C:mitochondrion"/>
    <property type="evidence" value="ECO:0007669"/>
    <property type="project" value="TreeGrafter"/>
</dbReference>
<organism evidence="3 4">
    <name type="scientific">Choanephora cucurbitarum</name>
    <dbReference type="NCBI Taxonomy" id="101091"/>
    <lineage>
        <taxon>Eukaryota</taxon>
        <taxon>Fungi</taxon>
        <taxon>Fungi incertae sedis</taxon>
        <taxon>Mucoromycota</taxon>
        <taxon>Mucoromycotina</taxon>
        <taxon>Mucoromycetes</taxon>
        <taxon>Mucorales</taxon>
        <taxon>Mucorineae</taxon>
        <taxon>Choanephoraceae</taxon>
        <taxon>Choanephoroideae</taxon>
        <taxon>Choanephora</taxon>
    </lineage>
</organism>
<dbReference type="UniPathway" id="UPA00078"/>
<dbReference type="AlphaFoldDB" id="A0A1C7MYR5"/>
<dbReference type="EMBL" id="LUGH01000997">
    <property type="protein sequence ID" value="OBZ81953.1"/>
    <property type="molecule type" value="Genomic_DNA"/>
</dbReference>
<evidence type="ECO:0000256" key="2">
    <source>
        <dbReference type="ARBA" id="ARBA00022679"/>
    </source>
</evidence>
<dbReference type="GO" id="GO:0004141">
    <property type="term" value="F:dethiobiotin synthase activity"/>
    <property type="evidence" value="ECO:0007669"/>
    <property type="project" value="InterPro"/>
</dbReference>
<dbReference type="SUPFAM" id="SSF53383">
    <property type="entry name" value="PLP-dependent transferases"/>
    <property type="match status" value="1"/>
</dbReference>
<dbReference type="GO" id="GO:0009102">
    <property type="term" value="P:biotin biosynthetic process"/>
    <property type="evidence" value="ECO:0007669"/>
    <property type="project" value="UniProtKB-UniPathway"/>
</dbReference>
<dbReference type="GO" id="GO:0000287">
    <property type="term" value="F:magnesium ion binding"/>
    <property type="evidence" value="ECO:0007669"/>
    <property type="project" value="InterPro"/>
</dbReference>
<accession>A0A1C7MYR5</accession>
<keyword evidence="2 3" id="KW-0808">Transferase</keyword>
<feature type="non-terminal residue" evidence="3">
    <location>
        <position position="375"/>
    </location>
</feature>
<dbReference type="STRING" id="101091.A0A1C7MYR5"/>